<name>A0A183D1T4_9BILA</name>
<dbReference type="Gene3D" id="2.30.30.40">
    <property type="entry name" value="SH3 Domains"/>
    <property type="match status" value="1"/>
</dbReference>
<sequence>MFLVPFRGVRKASTGKITLSLINVFLRFSNGNYICKDYSARRFVDIEPVEIDDPKLLQSVIAHIPMKKPHLFICTLMHNARGKQVELLLNADSETDRERWLSALRPPACSNPEEKIYADWDCPQALAVHQYCAEQEDELQLEKGDLINILRKMPDGIMNLKIFLIDLVPQFQVGSMVNEFVTGTVVGFRLLTFSRFIAWNYFLNFRTF</sequence>
<organism evidence="3">
    <name type="scientific">Gongylonema pulchrum</name>
    <dbReference type="NCBI Taxonomy" id="637853"/>
    <lineage>
        <taxon>Eukaryota</taxon>
        <taxon>Metazoa</taxon>
        <taxon>Ecdysozoa</taxon>
        <taxon>Nematoda</taxon>
        <taxon>Chromadorea</taxon>
        <taxon>Rhabditida</taxon>
        <taxon>Spirurina</taxon>
        <taxon>Spiruromorpha</taxon>
        <taxon>Spiruroidea</taxon>
        <taxon>Gongylonematidae</taxon>
        <taxon>Gongylonema</taxon>
    </lineage>
</organism>
<evidence type="ECO:0000313" key="3">
    <source>
        <dbReference type="WBParaSite" id="GPUH_0000268001-mRNA-1"/>
    </source>
</evidence>
<dbReference type="GO" id="GO:0005085">
    <property type="term" value="F:guanyl-nucleotide exchange factor activity"/>
    <property type="evidence" value="ECO:0007669"/>
    <property type="project" value="InterPro"/>
</dbReference>
<dbReference type="InterPro" id="IPR036028">
    <property type="entry name" value="SH3-like_dom_sf"/>
</dbReference>
<dbReference type="PANTHER" id="PTHR12845:SF5">
    <property type="entry name" value="EPHEXIN, ISOFORM D"/>
    <property type="match status" value="1"/>
</dbReference>
<gene>
    <name evidence="1" type="ORF">GPUH_LOCUS2675</name>
</gene>
<dbReference type="InterPro" id="IPR047271">
    <property type="entry name" value="Ephexin-like"/>
</dbReference>
<dbReference type="WBParaSite" id="GPUH_0000268001-mRNA-1">
    <property type="protein sequence ID" value="GPUH_0000268001-mRNA-1"/>
    <property type="gene ID" value="GPUH_0000268001"/>
</dbReference>
<proteinExistence type="predicted"/>
<reference evidence="3" key="1">
    <citation type="submission" date="2016-06" db="UniProtKB">
        <authorList>
            <consortium name="WormBaseParasite"/>
        </authorList>
    </citation>
    <scope>IDENTIFICATION</scope>
</reference>
<dbReference type="AlphaFoldDB" id="A0A183D1T4"/>
<keyword evidence="2" id="KW-1185">Reference proteome</keyword>
<accession>A0A183D1T4</accession>
<dbReference type="SUPFAM" id="SSF50044">
    <property type="entry name" value="SH3-domain"/>
    <property type="match status" value="1"/>
</dbReference>
<evidence type="ECO:0000313" key="1">
    <source>
        <dbReference type="EMBL" id="VDK35770.1"/>
    </source>
</evidence>
<protein>
    <submittedName>
        <fullName evidence="3">PH domain-containing protein</fullName>
    </submittedName>
</protein>
<evidence type="ECO:0000313" key="2">
    <source>
        <dbReference type="Proteomes" id="UP000271098"/>
    </source>
</evidence>
<dbReference type="EMBL" id="UYRT01004176">
    <property type="protein sequence ID" value="VDK35770.1"/>
    <property type="molecule type" value="Genomic_DNA"/>
</dbReference>
<reference evidence="1 2" key="2">
    <citation type="submission" date="2018-11" db="EMBL/GenBank/DDBJ databases">
        <authorList>
            <consortium name="Pathogen Informatics"/>
        </authorList>
    </citation>
    <scope>NUCLEOTIDE SEQUENCE [LARGE SCALE GENOMIC DNA]</scope>
</reference>
<dbReference type="Proteomes" id="UP000271098">
    <property type="component" value="Unassembled WGS sequence"/>
</dbReference>
<dbReference type="OrthoDB" id="27593at2759"/>
<dbReference type="PANTHER" id="PTHR12845">
    <property type="entry name" value="GUANINE NUCLEOTIDE EXCHANGE FACTOR"/>
    <property type="match status" value="1"/>
</dbReference>